<dbReference type="Proteomes" id="UP001139028">
    <property type="component" value="Unassembled WGS sequence"/>
</dbReference>
<organism evidence="1 2">
    <name type="scientific">Microbulbifer okhotskensis</name>
    <dbReference type="NCBI Taxonomy" id="2926617"/>
    <lineage>
        <taxon>Bacteria</taxon>
        <taxon>Pseudomonadati</taxon>
        <taxon>Pseudomonadota</taxon>
        <taxon>Gammaproteobacteria</taxon>
        <taxon>Cellvibrionales</taxon>
        <taxon>Microbulbiferaceae</taxon>
        <taxon>Microbulbifer</taxon>
    </lineage>
</organism>
<name>A0A9X2ERI6_9GAMM</name>
<reference evidence="1" key="1">
    <citation type="journal article" date="2022" name="Arch. Microbiol.">
        <title>Microbulbifer okhotskensis sp. nov., isolated from a deep bottom sediment of the Okhotsk Sea.</title>
        <authorList>
            <person name="Romanenko L."/>
            <person name="Kurilenko V."/>
            <person name="Otstavnykh N."/>
            <person name="Velansky P."/>
            <person name="Isaeva M."/>
            <person name="Mikhailov V."/>
        </authorList>
    </citation>
    <scope>NUCLEOTIDE SEQUENCE</scope>
    <source>
        <strain evidence="1">OS29</strain>
    </source>
</reference>
<comment type="caution">
    <text evidence="1">The sequence shown here is derived from an EMBL/GenBank/DDBJ whole genome shotgun (WGS) entry which is preliminary data.</text>
</comment>
<accession>A0A9X2ERI6</accession>
<protein>
    <submittedName>
        <fullName evidence="1">Uncharacterized protein</fullName>
    </submittedName>
</protein>
<dbReference type="AlphaFoldDB" id="A0A9X2ERI6"/>
<dbReference type="RefSeq" id="WP_252473223.1">
    <property type="nucleotide sequence ID" value="NZ_JALBWM010000302.1"/>
</dbReference>
<sequence>MINRPKVKMKFESKSVQRIRCAECNWEQLIAAQTDADLKCCAWCGWEGLDMCQVSVQGGFQEMSCDVHGDFTVILPCHDVDPIDFMSDIFCPFCN</sequence>
<evidence type="ECO:0000313" key="2">
    <source>
        <dbReference type="Proteomes" id="UP001139028"/>
    </source>
</evidence>
<gene>
    <name evidence="1" type="ORF">MO867_22185</name>
</gene>
<proteinExistence type="predicted"/>
<dbReference type="EMBL" id="JALBWM010000302">
    <property type="protein sequence ID" value="MCO1337037.1"/>
    <property type="molecule type" value="Genomic_DNA"/>
</dbReference>
<keyword evidence="2" id="KW-1185">Reference proteome</keyword>
<evidence type="ECO:0000313" key="1">
    <source>
        <dbReference type="EMBL" id="MCO1337037.1"/>
    </source>
</evidence>